<feature type="region of interest" description="Disordered" evidence="1">
    <location>
        <begin position="1"/>
        <end position="33"/>
    </location>
</feature>
<gene>
    <name evidence="2" type="ORF">PsYK624_101600</name>
</gene>
<comment type="caution">
    <text evidence="2">The sequence shown here is derived from an EMBL/GenBank/DDBJ whole genome shotgun (WGS) entry which is preliminary data.</text>
</comment>
<feature type="compositionally biased region" description="Low complexity" evidence="1">
    <location>
        <begin position="13"/>
        <end position="33"/>
    </location>
</feature>
<feature type="region of interest" description="Disordered" evidence="1">
    <location>
        <begin position="45"/>
        <end position="80"/>
    </location>
</feature>
<evidence type="ECO:0000313" key="3">
    <source>
        <dbReference type="Proteomes" id="UP000703269"/>
    </source>
</evidence>
<dbReference type="EMBL" id="BPQB01000036">
    <property type="protein sequence ID" value="GJE93993.1"/>
    <property type="molecule type" value="Genomic_DNA"/>
</dbReference>
<sequence>MYSVLFAGDARRGASQTRSSSGSDSSPGSTSTRKWVVETRFAVHSAAQDAAAPRMSTAGSGRDVLRSFRASPPPSAILSPPRRSAAAVAFFVGSSLQPSSDAALRLDVGAAVPEQGLRGTSRGRRSSRGRDGGRSSGVNRSTPAAVANSPVRQVTPRLR</sequence>
<evidence type="ECO:0000313" key="2">
    <source>
        <dbReference type="EMBL" id="GJE93993.1"/>
    </source>
</evidence>
<dbReference type="Proteomes" id="UP000703269">
    <property type="component" value="Unassembled WGS sequence"/>
</dbReference>
<protein>
    <submittedName>
        <fullName evidence="2">Uncharacterized protein</fullName>
    </submittedName>
</protein>
<name>A0A9P3GDA9_9APHY</name>
<dbReference type="AlphaFoldDB" id="A0A9P3GDA9"/>
<proteinExistence type="predicted"/>
<evidence type="ECO:0000256" key="1">
    <source>
        <dbReference type="SAM" id="MobiDB-lite"/>
    </source>
</evidence>
<feature type="region of interest" description="Disordered" evidence="1">
    <location>
        <begin position="107"/>
        <end position="159"/>
    </location>
</feature>
<organism evidence="2 3">
    <name type="scientific">Phanerochaete sordida</name>
    <dbReference type="NCBI Taxonomy" id="48140"/>
    <lineage>
        <taxon>Eukaryota</taxon>
        <taxon>Fungi</taxon>
        <taxon>Dikarya</taxon>
        <taxon>Basidiomycota</taxon>
        <taxon>Agaricomycotina</taxon>
        <taxon>Agaricomycetes</taxon>
        <taxon>Polyporales</taxon>
        <taxon>Phanerochaetaceae</taxon>
        <taxon>Phanerochaete</taxon>
    </lineage>
</organism>
<keyword evidence="3" id="KW-1185">Reference proteome</keyword>
<reference evidence="2 3" key="1">
    <citation type="submission" date="2021-08" db="EMBL/GenBank/DDBJ databases">
        <title>Draft Genome Sequence of Phanerochaete sordida strain YK-624.</title>
        <authorList>
            <person name="Mori T."/>
            <person name="Dohra H."/>
            <person name="Suzuki T."/>
            <person name="Kawagishi H."/>
            <person name="Hirai H."/>
        </authorList>
    </citation>
    <scope>NUCLEOTIDE SEQUENCE [LARGE SCALE GENOMIC DNA]</scope>
    <source>
        <strain evidence="2 3">YK-624</strain>
    </source>
</reference>
<accession>A0A9P3GDA9</accession>